<keyword evidence="1" id="KW-0812">Transmembrane</keyword>
<dbReference type="EMBL" id="JAUBDI010000016">
    <property type="protein sequence ID" value="MDW0114388.1"/>
    <property type="molecule type" value="Genomic_DNA"/>
</dbReference>
<dbReference type="Pfam" id="PF11667">
    <property type="entry name" value="DUF3267"/>
    <property type="match status" value="1"/>
</dbReference>
<dbReference type="InterPro" id="IPR021683">
    <property type="entry name" value="DUF3267"/>
</dbReference>
<evidence type="ECO:0000256" key="1">
    <source>
        <dbReference type="SAM" id="Phobius"/>
    </source>
</evidence>
<dbReference type="Proteomes" id="UP001282284">
    <property type="component" value="Unassembled WGS sequence"/>
</dbReference>
<keyword evidence="1" id="KW-0472">Membrane</keyword>
<feature type="transmembrane region" description="Helical" evidence="1">
    <location>
        <begin position="59"/>
        <end position="80"/>
    </location>
</feature>
<protein>
    <submittedName>
        <fullName evidence="2">DUF3267 domain-containing protein</fullName>
    </submittedName>
</protein>
<keyword evidence="1" id="KW-1133">Transmembrane helix</keyword>
<sequence>MIVWFRHLPQVRLEGASWQPFIQHEWLRKHFMKIVYGLMVAFIVLPFVSGGSLTPVKNFPLLFIIVGVIVIHEALHILVIHKKGDMSLTFKGIYFWIHTNAILSKKRYWVFMTLPFISLTILPAIVSFFVTGDLQALLLFIAWYNLIISAADIVNSILILLKPNRTEFCRGYYRVKREEDVGIKVVG</sequence>
<name>A0ABU4GBL6_9BACL</name>
<feature type="transmembrane region" description="Helical" evidence="1">
    <location>
        <begin position="108"/>
        <end position="130"/>
    </location>
</feature>
<gene>
    <name evidence="2" type="ORF">QT711_14415</name>
</gene>
<reference evidence="2 3" key="1">
    <citation type="submission" date="2023-06" db="EMBL/GenBank/DDBJ databases">
        <title>Sporosarcina sp. nov., isolated from Korean traditional fermented seafood 'Jeotgal'.</title>
        <authorList>
            <person name="Yang A.I."/>
            <person name="Shin N.-R."/>
        </authorList>
    </citation>
    <scope>NUCLEOTIDE SEQUENCE [LARGE SCALE GENOMIC DNA]</scope>
    <source>
        <strain evidence="2 3">KCTC13119</strain>
    </source>
</reference>
<keyword evidence="3" id="KW-1185">Reference proteome</keyword>
<proteinExistence type="predicted"/>
<evidence type="ECO:0000313" key="3">
    <source>
        <dbReference type="Proteomes" id="UP001282284"/>
    </source>
</evidence>
<feature type="transmembrane region" description="Helical" evidence="1">
    <location>
        <begin position="34"/>
        <end position="53"/>
    </location>
</feature>
<evidence type="ECO:0000313" key="2">
    <source>
        <dbReference type="EMBL" id="MDW0114388.1"/>
    </source>
</evidence>
<feature type="transmembrane region" description="Helical" evidence="1">
    <location>
        <begin position="136"/>
        <end position="161"/>
    </location>
</feature>
<comment type="caution">
    <text evidence="2">The sequence shown here is derived from an EMBL/GenBank/DDBJ whole genome shotgun (WGS) entry which is preliminary data.</text>
</comment>
<dbReference type="RefSeq" id="WP_317945392.1">
    <property type="nucleotide sequence ID" value="NZ_JAUBDI010000016.1"/>
</dbReference>
<accession>A0ABU4GBL6</accession>
<organism evidence="2 3">
    <name type="scientific">Sporosarcina saromensis</name>
    <dbReference type="NCBI Taxonomy" id="359365"/>
    <lineage>
        <taxon>Bacteria</taxon>
        <taxon>Bacillati</taxon>
        <taxon>Bacillota</taxon>
        <taxon>Bacilli</taxon>
        <taxon>Bacillales</taxon>
        <taxon>Caryophanaceae</taxon>
        <taxon>Sporosarcina</taxon>
    </lineage>
</organism>